<accession>A0A542ZXP7</accession>
<reference evidence="1 2" key="1">
    <citation type="submission" date="2019-06" db="EMBL/GenBank/DDBJ databases">
        <title>Sequencing the genomes of 1000 actinobacteria strains.</title>
        <authorList>
            <person name="Klenk H.-P."/>
        </authorList>
    </citation>
    <scope>NUCLEOTIDE SEQUENCE [LARGE SCALE GENOMIC DNA]</scope>
    <source>
        <strain evidence="1 2">DSM 4813</strain>
    </source>
</reference>
<evidence type="ECO:0000313" key="1">
    <source>
        <dbReference type="EMBL" id="TQL64976.1"/>
    </source>
</evidence>
<dbReference type="InterPro" id="IPR021456">
    <property type="entry name" value="DUF3107"/>
</dbReference>
<dbReference type="EMBL" id="VFOS01000001">
    <property type="protein sequence ID" value="TQL64976.1"/>
    <property type="molecule type" value="Genomic_DNA"/>
</dbReference>
<keyword evidence="2" id="KW-1185">Reference proteome</keyword>
<organism evidence="1 2">
    <name type="scientific">Rarobacter faecitabidus</name>
    <dbReference type="NCBI Taxonomy" id="13243"/>
    <lineage>
        <taxon>Bacteria</taxon>
        <taxon>Bacillati</taxon>
        <taxon>Actinomycetota</taxon>
        <taxon>Actinomycetes</taxon>
        <taxon>Micrococcales</taxon>
        <taxon>Rarobacteraceae</taxon>
        <taxon>Rarobacter</taxon>
    </lineage>
</organism>
<name>A0A542ZXP7_RARFA</name>
<dbReference type="Pfam" id="PF11305">
    <property type="entry name" value="DUF3107"/>
    <property type="match status" value="1"/>
</dbReference>
<sequence length="74" mass="7598">MEITVGIQNTARELALEVAESAAEVSKAVSAAIESGRSLTLTDVKGRTVIVPAAALAFVELGSEEQRPVGFGAL</sequence>
<dbReference type="Proteomes" id="UP000315389">
    <property type="component" value="Unassembled WGS sequence"/>
</dbReference>
<protein>
    <submittedName>
        <fullName evidence="1">Uncharacterized protein DUF3107</fullName>
    </submittedName>
</protein>
<dbReference type="AlphaFoldDB" id="A0A542ZXP7"/>
<comment type="caution">
    <text evidence="1">The sequence shown here is derived from an EMBL/GenBank/DDBJ whole genome shotgun (WGS) entry which is preliminary data.</text>
</comment>
<gene>
    <name evidence="1" type="ORF">FB461_1509</name>
</gene>
<proteinExistence type="predicted"/>
<evidence type="ECO:0000313" key="2">
    <source>
        <dbReference type="Proteomes" id="UP000315389"/>
    </source>
</evidence>
<dbReference type="RefSeq" id="WP_142120334.1">
    <property type="nucleotide sequence ID" value="NZ_BAAASV010000002.1"/>
</dbReference>
<dbReference type="OrthoDB" id="3268468at2"/>